<dbReference type="InterPro" id="IPR012133">
    <property type="entry name" value="Alpha-hydoxy_acid_DH_FMN"/>
</dbReference>
<feature type="binding site" evidence="8">
    <location>
        <begin position="119"/>
        <end position="121"/>
    </location>
    <ligand>
        <name>FMN</name>
        <dbReference type="ChEBI" id="CHEBI:58210"/>
    </ligand>
</feature>
<feature type="binding site" evidence="8">
    <location>
        <position position="303"/>
    </location>
    <ligand>
        <name>glyoxylate</name>
        <dbReference type="ChEBI" id="CHEBI:36655"/>
    </ligand>
</feature>
<feature type="binding site" evidence="8">
    <location>
        <position position="198"/>
    </location>
    <ligand>
        <name>FMN</name>
        <dbReference type="ChEBI" id="CHEBI:58210"/>
    </ligand>
</feature>
<feature type="binding site" evidence="8">
    <location>
        <begin position="331"/>
        <end position="335"/>
    </location>
    <ligand>
        <name>FMN</name>
        <dbReference type="ChEBI" id="CHEBI:58210"/>
    </ligand>
</feature>
<dbReference type="InterPro" id="IPR013785">
    <property type="entry name" value="Aldolase_TIM"/>
</dbReference>
<keyword evidence="10" id="KW-1185">Reference proteome</keyword>
<feature type="binding site" evidence="8">
    <location>
        <position position="300"/>
    </location>
    <ligand>
        <name>glyoxylate</name>
        <dbReference type="ChEBI" id="CHEBI:36655"/>
    </ligand>
</feature>
<feature type="binding site" evidence="8">
    <location>
        <begin position="354"/>
        <end position="355"/>
    </location>
    <ligand>
        <name>FMN</name>
        <dbReference type="ChEBI" id="CHEBI:58210"/>
    </ligand>
</feature>
<evidence type="ECO:0000259" key="9">
    <source>
        <dbReference type="PROSITE" id="PS51349"/>
    </source>
</evidence>
<feature type="binding site" evidence="8">
    <location>
        <position position="172"/>
    </location>
    <ligand>
        <name>glyoxylate</name>
        <dbReference type="ChEBI" id="CHEBI:36655"/>
    </ligand>
</feature>
<name>A0A9J7LXG7_BRAFL</name>
<dbReference type="PANTHER" id="PTHR10578">
    <property type="entry name" value="S -2-HYDROXY-ACID OXIDASE-RELATED"/>
    <property type="match status" value="1"/>
</dbReference>
<dbReference type="CDD" id="cd02809">
    <property type="entry name" value="alpha_hydroxyacid_oxid_FMN"/>
    <property type="match status" value="1"/>
</dbReference>
<dbReference type="AlphaFoldDB" id="A0A9J7LXG7"/>
<dbReference type="PANTHER" id="PTHR10578:SF146">
    <property type="entry name" value="OXIDASE, PUTATIVE-RELATED"/>
    <property type="match status" value="1"/>
</dbReference>
<evidence type="ECO:0000256" key="5">
    <source>
        <dbReference type="ARBA" id="ARBA00029325"/>
    </source>
</evidence>
<feature type="active site" description="Proton acceptor" evidence="7">
    <location>
        <position position="300"/>
    </location>
</feature>
<protein>
    <recommendedName>
        <fullName evidence="2">(S)-2-hydroxy-acid oxidase</fullName>
        <ecNumber evidence="2">1.1.3.15</ecNumber>
    </recommendedName>
</protein>
<comment type="cofactor">
    <cofactor evidence="1">
        <name>FMN</name>
        <dbReference type="ChEBI" id="CHEBI:58210"/>
    </cofactor>
</comment>
<feature type="binding site" evidence="8">
    <location>
        <position position="170"/>
    </location>
    <ligand>
        <name>FMN</name>
        <dbReference type="ChEBI" id="CHEBI:58210"/>
    </ligand>
</feature>
<dbReference type="KEGG" id="bfo:118425576"/>
<dbReference type="EC" id="1.1.3.15" evidence="2"/>
<dbReference type="Gene3D" id="3.20.20.70">
    <property type="entry name" value="Aldolase class I"/>
    <property type="match status" value="1"/>
</dbReference>
<evidence type="ECO:0000256" key="6">
    <source>
        <dbReference type="ARBA" id="ARBA00029327"/>
    </source>
</evidence>
<evidence type="ECO:0000313" key="11">
    <source>
        <dbReference type="RefSeq" id="XP_035690408.1"/>
    </source>
</evidence>
<dbReference type="FunFam" id="3.20.20.70:FF:000056">
    <property type="entry name" value="hydroxyacid oxidase 2"/>
    <property type="match status" value="1"/>
</dbReference>
<evidence type="ECO:0000256" key="7">
    <source>
        <dbReference type="PIRSR" id="PIRSR000138-1"/>
    </source>
</evidence>
<feature type="binding site" evidence="8">
    <location>
        <position position="207"/>
    </location>
    <ligand>
        <name>glyoxylate</name>
        <dbReference type="ChEBI" id="CHEBI:36655"/>
    </ligand>
</feature>
<dbReference type="PIRSF" id="PIRSF000138">
    <property type="entry name" value="Al-hdrx_acd_dh"/>
    <property type="match status" value="1"/>
</dbReference>
<comment type="catalytic activity">
    <reaction evidence="6">
        <text>2-hydroxyoctanoate + O2 = 2-oxooctanoate + H2O2</text>
        <dbReference type="Rhea" id="RHEA:67940"/>
        <dbReference type="ChEBI" id="CHEBI:15379"/>
        <dbReference type="ChEBI" id="CHEBI:16240"/>
        <dbReference type="ChEBI" id="CHEBI:133514"/>
        <dbReference type="ChEBI" id="CHEBI:176689"/>
    </reaction>
    <physiologicalReaction direction="left-to-right" evidence="6">
        <dbReference type="Rhea" id="RHEA:67941"/>
    </physiologicalReaction>
</comment>
<sequence>MIERPWPVLHIPENDKRIYANNTCLQCNLVHSKWTKQQIMSSDSLVCLKDFEKYAKEHLNRNAWGFFSAGAEGCQTLRDNEEAFRRLRLRPRFLRDVSVRDMSTTLLGHRVDMPIGISPTANQGLASPQGEIGTAKASAQFQTCMICSTYSNFTMENIMDSSPDGLKWFQLYVRPDRATTAGLVRRAEQAGYKALVLTVDLPIVGRRYPDMRHGFSMPRHLRVANLGNADLSKSKKDRSGALDYGLGGPDQSSDVSLSWKDVAWLRSICSLPIILKGILTAEDTRLAVQHGVDGILLSNHGGRQLDGVPATIEALPEIVQAAGDKLEVYMDGGVRTGTDVLKALALGARAVFIGRPAVWGLCYKGQEGVAKVLSILKEEFSLAMALSGCRSLRDITPALVVRDSRYSRL</sequence>
<dbReference type="SUPFAM" id="SSF51395">
    <property type="entry name" value="FMN-linked oxidoreductases"/>
    <property type="match status" value="1"/>
</dbReference>
<keyword evidence="3" id="KW-0560">Oxidoreductase</keyword>
<dbReference type="GO" id="GO:0005777">
    <property type="term" value="C:peroxisome"/>
    <property type="evidence" value="ECO:0007669"/>
    <property type="project" value="UniProtKB-ARBA"/>
</dbReference>
<dbReference type="OrthoDB" id="25826at2759"/>
<feature type="binding site" evidence="8">
    <location>
        <position position="298"/>
    </location>
    <ligand>
        <name>FMN</name>
        <dbReference type="ChEBI" id="CHEBI:58210"/>
    </ligand>
</feature>
<organism evidence="10 11">
    <name type="scientific">Branchiostoma floridae</name>
    <name type="common">Florida lancelet</name>
    <name type="synonym">Amphioxus</name>
    <dbReference type="NCBI Taxonomy" id="7739"/>
    <lineage>
        <taxon>Eukaryota</taxon>
        <taxon>Metazoa</taxon>
        <taxon>Chordata</taxon>
        <taxon>Cephalochordata</taxon>
        <taxon>Leptocardii</taxon>
        <taxon>Amphioxiformes</taxon>
        <taxon>Branchiostomatidae</taxon>
        <taxon>Branchiostoma</taxon>
    </lineage>
</organism>
<evidence type="ECO:0000256" key="1">
    <source>
        <dbReference type="ARBA" id="ARBA00001917"/>
    </source>
</evidence>
<dbReference type="GO" id="GO:0010181">
    <property type="term" value="F:FMN binding"/>
    <property type="evidence" value="ECO:0007669"/>
    <property type="project" value="InterPro"/>
</dbReference>
<dbReference type="Proteomes" id="UP000001554">
    <property type="component" value="Chromosome 11"/>
</dbReference>
<comment type="similarity">
    <text evidence="4">Belongs to the FMN-dependent alpha-hydroxy acid dehydrogenase family.</text>
</comment>
<gene>
    <name evidence="11" type="primary">LOC118425576</name>
</gene>
<reference evidence="10" key="1">
    <citation type="journal article" date="2020" name="Nat. Ecol. Evol.">
        <title>Deeply conserved synteny resolves early events in vertebrate evolution.</title>
        <authorList>
            <person name="Simakov O."/>
            <person name="Marletaz F."/>
            <person name="Yue J.X."/>
            <person name="O'Connell B."/>
            <person name="Jenkins J."/>
            <person name="Brandt A."/>
            <person name="Calef R."/>
            <person name="Tung C.H."/>
            <person name="Huang T.K."/>
            <person name="Schmutz J."/>
            <person name="Satoh N."/>
            <person name="Yu J.K."/>
            <person name="Putnam N.H."/>
            <person name="Green R.E."/>
            <person name="Rokhsar D.S."/>
        </authorList>
    </citation>
    <scope>NUCLEOTIDE SEQUENCE [LARGE SCALE GENOMIC DNA]</scope>
    <source>
        <strain evidence="10">S238N-H82</strain>
    </source>
</reference>
<feature type="binding site" evidence="8">
    <location>
        <position position="148"/>
    </location>
    <ligand>
        <name>FMN</name>
        <dbReference type="ChEBI" id="CHEBI:58210"/>
    </ligand>
</feature>
<dbReference type="InterPro" id="IPR037396">
    <property type="entry name" value="FMN_HAD"/>
</dbReference>
<accession>A0A9J7LXG7</accession>
<dbReference type="PROSITE" id="PS51349">
    <property type="entry name" value="FMN_HYDROXY_ACID_DH_2"/>
    <property type="match status" value="1"/>
</dbReference>
<feature type="domain" description="FMN hydroxy acid dehydrogenase" evidence="9">
    <location>
        <begin position="40"/>
        <end position="405"/>
    </location>
</feature>
<feature type="binding site" evidence="8">
    <location>
        <position position="276"/>
    </location>
    <ligand>
        <name>FMN</name>
        <dbReference type="ChEBI" id="CHEBI:58210"/>
    </ligand>
</feature>
<dbReference type="InterPro" id="IPR008259">
    <property type="entry name" value="FMN_hydac_DH_AS"/>
</dbReference>
<evidence type="ECO:0000256" key="8">
    <source>
        <dbReference type="PIRSR" id="PIRSR000138-2"/>
    </source>
</evidence>
<dbReference type="PROSITE" id="PS00557">
    <property type="entry name" value="FMN_HYDROXY_ACID_DH_1"/>
    <property type="match status" value="1"/>
</dbReference>
<comment type="catalytic activity">
    <reaction evidence="5">
        <text>a (2S)-2-hydroxycarboxylate + O2 = a 2-oxocarboxylate + H2O2</text>
        <dbReference type="Rhea" id="RHEA:16789"/>
        <dbReference type="ChEBI" id="CHEBI:15379"/>
        <dbReference type="ChEBI" id="CHEBI:16240"/>
        <dbReference type="ChEBI" id="CHEBI:35179"/>
        <dbReference type="ChEBI" id="CHEBI:58123"/>
        <dbReference type="EC" id="1.1.3.15"/>
    </reaction>
    <physiologicalReaction direction="left-to-right" evidence="5">
        <dbReference type="Rhea" id="RHEA:16790"/>
    </physiologicalReaction>
</comment>
<reference evidence="11" key="2">
    <citation type="submission" date="2025-08" db="UniProtKB">
        <authorList>
            <consortium name="RefSeq"/>
        </authorList>
    </citation>
    <scope>IDENTIFICATION</scope>
    <source>
        <strain evidence="11">S238N-H82</strain>
        <tissue evidence="11">Testes</tissue>
    </source>
</reference>
<keyword evidence="8" id="KW-0288">FMN</keyword>
<dbReference type="RefSeq" id="XP_035690408.1">
    <property type="nucleotide sequence ID" value="XM_035834515.1"/>
</dbReference>
<evidence type="ECO:0000313" key="10">
    <source>
        <dbReference type="Proteomes" id="UP000001554"/>
    </source>
</evidence>
<proteinExistence type="inferred from homology"/>
<dbReference type="GO" id="GO:0003973">
    <property type="term" value="F:(S)-2-hydroxy-acid oxidase activity"/>
    <property type="evidence" value="ECO:0007669"/>
    <property type="project" value="UniProtKB-EC"/>
</dbReference>
<dbReference type="InterPro" id="IPR000262">
    <property type="entry name" value="FMN-dep_DH"/>
</dbReference>
<dbReference type="Pfam" id="PF01070">
    <property type="entry name" value="FMN_dh"/>
    <property type="match status" value="1"/>
</dbReference>
<evidence type="ECO:0000256" key="4">
    <source>
        <dbReference type="ARBA" id="ARBA00024042"/>
    </source>
</evidence>
<dbReference type="GeneID" id="118425576"/>
<dbReference type="OMA" id="CMLADTD"/>
<keyword evidence="8" id="KW-0285">Flavoprotein</keyword>
<evidence type="ECO:0000256" key="3">
    <source>
        <dbReference type="ARBA" id="ARBA00023002"/>
    </source>
</evidence>
<evidence type="ECO:0000256" key="2">
    <source>
        <dbReference type="ARBA" id="ARBA00013087"/>
    </source>
</evidence>